<comment type="caution">
    <text evidence="5">The sequence shown here is derived from an EMBL/GenBank/DDBJ whole genome shotgun (WGS) entry which is preliminary data.</text>
</comment>
<evidence type="ECO:0000259" key="4">
    <source>
        <dbReference type="Pfam" id="PF00884"/>
    </source>
</evidence>
<accession>A0A2T2X8E9</accession>
<evidence type="ECO:0000313" key="6">
    <source>
        <dbReference type="Proteomes" id="UP000242699"/>
    </source>
</evidence>
<name>A0A2T2X8E9_9FIRM</name>
<evidence type="ECO:0000256" key="2">
    <source>
        <dbReference type="ARBA" id="ARBA00022723"/>
    </source>
</evidence>
<organism evidence="5 6">
    <name type="scientific">Sulfobacillus benefaciens</name>
    <dbReference type="NCBI Taxonomy" id="453960"/>
    <lineage>
        <taxon>Bacteria</taxon>
        <taxon>Bacillati</taxon>
        <taxon>Bacillota</taxon>
        <taxon>Clostridia</taxon>
        <taxon>Eubacteriales</taxon>
        <taxon>Clostridiales Family XVII. Incertae Sedis</taxon>
        <taxon>Sulfobacillus</taxon>
    </lineage>
</organism>
<proteinExistence type="inferred from homology"/>
<dbReference type="InterPro" id="IPR000917">
    <property type="entry name" value="Sulfatase_N"/>
</dbReference>
<evidence type="ECO:0000313" key="5">
    <source>
        <dbReference type="EMBL" id="PSR30772.1"/>
    </source>
</evidence>
<reference evidence="5 6" key="1">
    <citation type="journal article" date="2014" name="BMC Genomics">
        <title>Comparison of environmental and isolate Sulfobacillus genomes reveals diverse carbon, sulfur, nitrogen, and hydrogen metabolisms.</title>
        <authorList>
            <person name="Justice N.B."/>
            <person name="Norman A."/>
            <person name="Brown C.T."/>
            <person name="Singh A."/>
            <person name="Thomas B.C."/>
            <person name="Banfield J.F."/>
        </authorList>
    </citation>
    <scope>NUCLEOTIDE SEQUENCE [LARGE SCALE GENOMIC DNA]</scope>
    <source>
        <strain evidence="5">AMDSBA1</strain>
    </source>
</reference>
<dbReference type="PROSITE" id="PS00149">
    <property type="entry name" value="SULFATASE_2"/>
    <property type="match status" value="1"/>
</dbReference>
<keyword evidence="3" id="KW-0378">Hydrolase</keyword>
<evidence type="ECO:0000256" key="3">
    <source>
        <dbReference type="ARBA" id="ARBA00022801"/>
    </source>
</evidence>
<evidence type="ECO:0000256" key="1">
    <source>
        <dbReference type="ARBA" id="ARBA00008779"/>
    </source>
</evidence>
<dbReference type="PROSITE" id="PS00523">
    <property type="entry name" value="SULFATASE_1"/>
    <property type="match status" value="1"/>
</dbReference>
<dbReference type="GO" id="GO:0008484">
    <property type="term" value="F:sulfuric ester hydrolase activity"/>
    <property type="evidence" value="ECO:0007669"/>
    <property type="project" value="TreeGrafter"/>
</dbReference>
<keyword evidence="2" id="KW-0479">Metal-binding</keyword>
<dbReference type="PANTHER" id="PTHR45953:SF1">
    <property type="entry name" value="IDURONATE 2-SULFATASE"/>
    <property type="match status" value="1"/>
</dbReference>
<comment type="similarity">
    <text evidence="1">Belongs to the sulfatase family.</text>
</comment>
<protein>
    <recommendedName>
        <fullName evidence="4">Sulfatase N-terminal domain-containing protein</fullName>
    </recommendedName>
</protein>
<sequence>MSDEKPNILLILADEHRADCLRAYGNEEIETPTLDFLADNGVVFDQAFCSSPLCAPSRYSILTGLYPHQHLGWDNGSSIPTDVPTFPRVLQAHGYRTQAIGKMHLTPTYMDVGFDAMTLAEQNGMGRFEDDYHRYLREHDLIDYVDLIDQVDMFRQRASKRYWDSFGSEESNLPEWAHSTAWIGRTAVEHVAQWRGGGNFLMLSFVKPHHPFDPPYPWSMMYNPDRLTLLPGWTETNSAADLHFHSGFFPHKKLTENALKAVMAMYYASISHVDFYIGEVLETLKKKGLYDNTLIIYTSDHGEYMGFHHLLLKENHMYDPVVRIPLIMKPLYQTSRPTRNDQLVSNIDLANTILGHVGMEPMPYSNGSNLLDKFPSREYIVAEELSGRQYMVRTANLKLILRRDAKNNMLFDLRKDPMETHNVYDESYYGNDRRKLKNYLSQHFLFECPSTPYHVNEPMTELRLTQVRETLRWTEEKFTQFSTSNR</sequence>
<gene>
    <name evidence="5" type="ORF">C7B43_04690</name>
</gene>
<dbReference type="GO" id="GO:0046872">
    <property type="term" value="F:metal ion binding"/>
    <property type="evidence" value="ECO:0007669"/>
    <property type="project" value="UniProtKB-KW"/>
</dbReference>
<dbReference type="InterPro" id="IPR017850">
    <property type="entry name" value="Alkaline_phosphatase_core_sf"/>
</dbReference>
<dbReference type="Proteomes" id="UP000242699">
    <property type="component" value="Unassembled WGS sequence"/>
</dbReference>
<dbReference type="PANTHER" id="PTHR45953">
    <property type="entry name" value="IDURONATE 2-SULFATASE"/>
    <property type="match status" value="1"/>
</dbReference>
<dbReference type="GO" id="GO:0005737">
    <property type="term" value="C:cytoplasm"/>
    <property type="evidence" value="ECO:0007669"/>
    <property type="project" value="TreeGrafter"/>
</dbReference>
<dbReference type="InterPro" id="IPR024607">
    <property type="entry name" value="Sulfatase_CS"/>
</dbReference>
<dbReference type="SUPFAM" id="SSF53649">
    <property type="entry name" value="Alkaline phosphatase-like"/>
    <property type="match status" value="1"/>
</dbReference>
<feature type="domain" description="Sulfatase N-terminal" evidence="4">
    <location>
        <begin position="6"/>
        <end position="359"/>
    </location>
</feature>
<dbReference type="AlphaFoldDB" id="A0A2T2X8E9"/>
<dbReference type="Gene3D" id="3.40.720.10">
    <property type="entry name" value="Alkaline Phosphatase, subunit A"/>
    <property type="match status" value="1"/>
</dbReference>
<dbReference type="EMBL" id="PXYT01000007">
    <property type="protein sequence ID" value="PSR30772.1"/>
    <property type="molecule type" value="Genomic_DNA"/>
</dbReference>
<dbReference type="Pfam" id="PF00884">
    <property type="entry name" value="Sulfatase"/>
    <property type="match status" value="1"/>
</dbReference>